<accession>A0ABU1LXQ9</accession>
<dbReference type="InterPro" id="IPR011202">
    <property type="entry name" value="UCP014677"/>
</dbReference>
<reference evidence="1 2" key="1">
    <citation type="submission" date="2023-07" db="EMBL/GenBank/DDBJ databases">
        <title>Sorghum-associated microbial communities from plants grown in Nebraska, USA.</title>
        <authorList>
            <person name="Schachtman D."/>
        </authorList>
    </citation>
    <scope>NUCLEOTIDE SEQUENCE [LARGE SCALE GENOMIC DNA]</scope>
    <source>
        <strain evidence="1 2">DS1316</strain>
    </source>
</reference>
<name>A0ABU1LXQ9_9BURK</name>
<sequence>MSIEAGVTDILKEHHAGVFLFIGSGAARRYLGLEDWAGLLRKFCSETRNFDYYFASSNGHLPSVASMLAQDFHEVWWNSDSYAESRDKHKGKITDKSSALRVEICDYLKQRSAINLAKNTYADEISALDKLSLDGIVTTNWDTFLEDLFPRWKVYVGQEQLLFSTPQSIGEIYKIHGDIKTPRSLILTAEDYAGFNERNAYLAAKLITIFVEHPVIFMGYSATDDNILGLLHSIAACIGERNLSKLRNNLIFVHRLRDGQKEGVSESSVLIGRERVPVTEIRTNDFSQVYRAIETKKRAIPSHILRFFKEQMYELVKTTDPHDKIYVVDIDQVDGREEIEFVVGVGVAKEQARLADEGYALVNVPHLIWDMLYRDKNYDARRLLENTIPKSLKHRKYVPVFYLLRTIGINSFDEYIASEFALDKWVYMTPNDFRNKSQAKPFHRHYSKMSAKEIIDRTTPEIAAQFLPFIEFQPNDKPVIEDFLKKNADRFEPAAPYSSAFVKLASLYDRIYFGFS</sequence>
<dbReference type="EMBL" id="JAVDRP010000010">
    <property type="protein sequence ID" value="MDR6411386.1"/>
    <property type="molecule type" value="Genomic_DNA"/>
</dbReference>
<dbReference type="Pfam" id="PF13289">
    <property type="entry name" value="SIR2_2"/>
    <property type="match status" value="1"/>
</dbReference>
<dbReference type="PIRSF" id="PIRSF014677">
    <property type="entry name" value="UCP014677"/>
    <property type="match status" value="1"/>
</dbReference>
<evidence type="ECO:0000313" key="1">
    <source>
        <dbReference type="EMBL" id="MDR6411386.1"/>
    </source>
</evidence>
<organism evidence="1 2">
    <name type="scientific">Paraburkholderia terricola</name>
    <dbReference type="NCBI Taxonomy" id="169427"/>
    <lineage>
        <taxon>Bacteria</taxon>
        <taxon>Pseudomonadati</taxon>
        <taxon>Pseudomonadota</taxon>
        <taxon>Betaproteobacteria</taxon>
        <taxon>Burkholderiales</taxon>
        <taxon>Burkholderiaceae</taxon>
        <taxon>Paraburkholderia</taxon>
    </lineage>
</organism>
<proteinExistence type="predicted"/>
<evidence type="ECO:0000313" key="2">
    <source>
        <dbReference type="Proteomes" id="UP001264340"/>
    </source>
</evidence>
<protein>
    <recommendedName>
        <fullName evidence="3">SIR2-like domain-containing protein</fullName>
    </recommendedName>
</protein>
<evidence type="ECO:0008006" key="3">
    <source>
        <dbReference type="Google" id="ProtNLM"/>
    </source>
</evidence>
<dbReference type="RefSeq" id="WP_310124515.1">
    <property type="nucleotide sequence ID" value="NZ_JAVDQV010000011.1"/>
</dbReference>
<keyword evidence="2" id="KW-1185">Reference proteome</keyword>
<gene>
    <name evidence="1" type="ORF">J2804_004814</name>
</gene>
<comment type="caution">
    <text evidence="1">The sequence shown here is derived from an EMBL/GenBank/DDBJ whole genome shotgun (WGS) entry which is preliminary data.</text>
</comment>
<dbReference type="Proteomes" id="UP001264340">
    <property type="component" value="Unassembled WGS sequence"/>
</dbReference>